<evidence type="ECO:0000259" key="3">
    <source>
        <dbReference type="Pfam" id="PF13962"/>
    </source>
</evidence>
<feature type="transmembrane region" description="Helical" evidence="2">
    <location>
        <begin position="583"/>
        <end position="606"/>
    </location>
</feature>
<accession>A0AAE1MZS0</accession>
<evidence type="ECO:0000313" key="4">
    <source>
        <dbReference type="EMBL" id="KAK4280034.1"/>
    </source>
</evidence>
<dbReference type="SUPFAM" id="SSF48403">
    <property type="entry name" value="Ankyrin repeat"/>
    <property type="match status" value="2"/>
</dbReference>
<feature type="domain" description="PGG" evidence="3">
    <location>
        <begin position="495"/>
        <end position="607"/>
    </location>
</feature>
<evidence type="ECO:0000256" key="1">
    <source>
        <dbReference type="ARBA" id="ARBA00004413"/>
    </source>
</evidence>
<organism evidence="4 5">
    <name type="scientific">Acacia crassicarpa</name>
    <name type="common">northern wattle</name>
    <dbReference type="NCBI Taxonomy" id="499986"/>
    <lineage>
        <taxon>Eukaryota</taxon>
        <taxon>Viridiplantae</taxon>
        <taxon>Streptophyta</taxon>
        <taxon>Embryophyta</taxon>
        <taxon>Tracheophyta</taxon>
        <taxon>Spermatophyta</taxon>
        <taxon>Magnoliopsida</taxon>
        <taxon>eudicotyledons</taxon>
        <taxon>Gunneridae</taxon>
        <taxon>Pentapetalae</taxon>
        <taxon>rosids</taxon>
        <taxon>fabids</taxon>
        <taxon>Fabales</taxon>
        <taxon>Fabaceae</taxon>
        <taxon>Caesalpinioideae</taxon>
        <taxon>mimosoid clade</taxon>
        <taxon>Acacieae</taxon>
        <taxon>Acacia</taxon>
    </lineage>
</organism>
<comment type="subcellular location">
    <subcellularLocation>
        <location evidence="1">Cell membrane</location>
        <topology evidence="1">Peripheral membrane protein</topology>
        <orientation evidence="1">Cytoplasmic side</orientation>
    </subcellularLocation>
</comment>
<dbReference type="EMBL" id="JAWXYG010000002">
    <property type="protein sequence ID" value="KAK4280034.1"/>
    <property type="molecule type" value="Genomic_DNA"/>
</dbReference>
<dbReference type="Proteomes" id="UP001293593">
    <property type="component" value="Unassembled WGS sequence"/>
</dbReference>
<dbReference type="Gene3D" id="1.25.40.20">
    <property type="entry name" value="Ankyrin repeat-containing domain"/>
    <property type="match status" value="2"/>
</dbReference>
<name>A0AAE1MZS0_9FABA</name>
<dbReference type="PANTHER" id="PTHR24177">
    <property type="entry name" value="CASKIN"/>
    <property type="match status" value="1"/>
</dbReference>
<comment type="caution">
    <text evidence="4">The sequence shown here is derived from an EMBL/GenBank/DDBJ whole genome shotgun (WGS) entry which is preliminary data.</text>
</comment>
<evidence type="ECO:0000256" key="2">
    <source>
        <dbReference type="SAM" id="Phobius"/>
    </source>
</evidence>
<feature type="transmembrane region" description="Helical" evidence="2">
    <location>
        <begin position="543"/>
        <end position="563"/>
    </location>
</feature>
<dbReference type="InterPro" id="IPR036770">
    <property type="entry name" value="Ankyrin_rpt-contain_sf"/>
</dbReference>
<dbReference type="SMART" id="SM00248">
    <property type="entry name" value="ANK"/>
    <property type="match status" value="4"/>
</dbReference>
<evidence type="ECO:0000313" key="5">
    <source>
        <dbReference type="Proteomes" id="UP001293593"/>
    </source>
</evidence>
<dbReference type="Pfam" id="PF12796">
    <property type="entry name" value="Ank_2"/>
    <property type="match status" value="1"/>
</dbReference>
<keyword evidence="2" id="KW-0812">Transmembrane</keyword>
<keyword evidence="2" id="KW-1133">Transmembrane helix</keyword>
<gene>
    <name evidence="4" type="ORF">QN277_011713</name>
</gene>
<dbReference type="PANTHER" id="PTHR24177:SF103">
    <property type="entry name" value="PGG DOMAIN-CONTAINING PROTEIN"/>
    <property type="match status" value="1"/>
</dbReference>
<dbReference type="AlphaFoldDB" id="A0AAE1MZS0"/>
<dbReference type="GO" id="GO:0005886">
    <property type="term" value="C:plasma membrane"/>
    <property type="evidence" value="ECO:0007669"/>
    <property type="project" value="UniProtKB-SubCell"/>
</dbReference>
<protein>
    <recommendedName>
        <fullName evidence="3">PGG domain-containing protein</fullName>
    </recommendedName>
</protein>
<dbReference type="InterPro" id="IPR026961">
    <property type="entry name" value="PGG_dom"/>
</dbReference>
<dbReference type="InterPro" id="IPR002110">
    <property type="entry name" value="Ankyrin_rpt"/>
</dbReference>
<dbReference type="Pfam" id="PF13962">
    <property type="entry name" value="PGG"/>
    <property type="match status" value="1"/>
</dbReference>
<reference evidence="4" key="1">
    <citation type="submission" date="2023-10" db="EMBL/GenBank/DDBJ databases">
        <title>Chromosome-level genome of the transformable northern wattle, Acacia crassicarpa.</title>
        <authorList>
            <person name="Massaro I."/>
            <person name="Sinha N.R."/>
            <person name="Poethig S."/>
            <person name="Leichty A.R."/>
        </authorList>
    </citation>
    <scope>NUCLEOTIDE SEQUENCE</scope>
    <source>
        <strain evidence="4">Acra3RX</strain>
        <tissue evidence="4">Leaf</tissue>
    </source>
</reference>
<sequence length="658" mass="73497">MDSISMDAKELEMMALSLYHSTHQGYWKEALTTLRRNPGIHEMPINSSGDTLLHVALNDKKDEWAEEIVDEIKKYQSWSALGTKNNRGDTPLHCAASIGSLKMCVAIAEAQVRGGNTLMVEARNEKGETPLFLAALHGHKDAFLYLHILCPDQSRRLWKRAGDGETVLHCTIRREHFDLAFHSILMYKDDIVGSVDEKGITPLHILASKPSAFEKSSNFRWYNKLVYNCLIVKPLMGIPEQQYNNDTLPNWWKKSAQKTQTGADAENPGYVGYSNVAPQNYWTCCDTLVCLFICFSQAVFKTIGGGENVTVRMMVAMVQRAIDLYIGPSQGKLRGYGATNQQKAGAEGKENSGTDRRESALFIATRNGVLEIVTKILRDIPGAIRETNSQGQSVLHVAVERRQPYIIEILKKDKWWDGLIQSLDNDGNSILHVVAKTEFQIQGSSALEMQHGINWYEYVKSMVPLYVTFLPNNEEETPEEIFLRDHKDLAQKSDEWLCRTSESCSVVAALVAGVAFATSSTVPGGNDDKTGKPTLEGQPGFDVFAISALIALCFSVTALILFLSILTSRKHPADFMKKLPVKLFIALSSLFVSICSMFISFCAAHSFVLEGKSMKSVLLLYAIICLPVSFTIVEFPLYMDLFKGTFMKIQPPYNLKRI</sequence>
<proteinExistence type="predicted"/>
<feature type="transmembrane region" description="Helical" evidence="2">
    <location>
        <begin position="618"/>
        <end position="638"/>
    </location>
</feature>
<keyword evidence="2" id="KW-0472">Membrane</keyword>
<keyword evidence="5" id="KW-1185">Reference proteome</keyword>